<evidence type="ECO:0000256" key="1">
    <source>
        <dbReference type="ARBA" id="ARBA00004496"/>
    </source>
</evidence>
<dbReference type="SUPFAM" id="SSF46589">
    <property type="entry name" value="tRNA-binding arm"/>
    <property type="match status" value="1"/>
</dbReference>
<dbReference type="AlphaFoldDB" id="A0A4R1K643"/>
<dbReference type="PANTHER" id="PTHR43697">
    <property type="entry name" value="SERYL-TRNA SYNTHETASE"/>
    <property type="match status" value="1"/>
</dbReference>
<accession>A0A4R1K643</accession>
<comment type="pathway">
    <text evidence="2 12">Aminoacyl-tRNA biosynthesis; selenocysteinyl-tRNA(Sec) biosynthesis; L-seryl-tRNA(Sec) from L-serine and tRNA(Sec): step 1/1.</text>
</comment>
<dbReference type="HAMAP" id="MF_00176">
    <property type="entry name" value="Ser_tRNA_synth_type1"/>
    <property type="match status" value="1"/>
</dbReference>
<dbReference type="Gene3D" id="3.30.930.10">
    <property type="entry name" value="Bira Bifunctional Protein, Domain 2"/>
    <property type="match status" value="1"/>
</dbReference>
<dbReference type="PROSITE" id="PS50862">
    <property type="entry name" value="AA_TRNA_LIGASE_II"/>
    <property type="match status" value="1"/>
</dbReference>
<evidence type="ECO:0000313" key="18">
    <source>
        <dbReference type="Proteomes" id="UP000294614"/>
    </source>
</evidence>
<dbReference type="InterPro" id="IPR042103">
    <property type="entry name" value="SerRS_1_N_sf"/>
</dbReference>
<protein>
    <recommendedName>
        <fullName evidence="12">Serine--tRNA ligase</fullName>
        <ecNumber evidence="12">6.1.1.11</ecNumber>
    </recommendedName>
    <alternativeName>
        <fullName evidence="12">Seryl-tRNA synthetase</fullName>
        <shortName evidence="12">SerRS</shortName>
    </alternativeName>
    <alternativeName>
        <fullName evidence="12">Seryl-tRNA(Ser/Sec) synthetase</fullName>
    </alternativeName>
</protein>
<feature type="binding site" evidence="12 13">
    <location>
        <position position="283"/>
    </location>
    <ligand>
        <name>L-serine</name>
        <dbReference type="ChEBI" id="CHEBI:33384"/>
    </ligand>
</feature>
<organism evidence="17 18">
    <name type="scientific">Seleniivibrio woodruffii</name>
    <dbReference type="NCBI Taxonomy" id="1078050"/>
    <lineage>
        <taxon>Bacteria</taxon>
        <taxon>Pseudomonadati</taxon>
        <taxon>Deferribacterota</taxon>
        <taxon>Deferribacteres</taxon>
        <taxon>Deferribacterales</taxon>
        <taxon>Geovibrionaceae</taxon>
        <taxon>Seleniivibrio</taxon>
    </lineage>
</organism>
<keyword evidence="5 12" id="KW-0436">Ligase</keyword>
<keyword evidence="7 12" id="KW-0067">ATP-binding</keyword>
<dbReference type="InterPro" id="IPR010978">
    <property type="entry name" value="tRNA-bd_arm"/>
</dbReference>
<comment type="function">
    <text evidence="12">Catalyzes the attachment of serine to tRNA(Ser). Is also able to aminoacylate tRNA(Sec) with serine, to form the misacylated tRNA L-seryl-tRNA(Sec), which will be further converted into selenocysteinyl-tRNA(Sec).</text>
</comment>
<comment type="caution">
    <text evidence="12">Lacks conserved residue(s) required for the propagation of feature annotation.</text>
</comment>
<keyword evidence="6 12" id="KW-0547">Nucleotide-binding</keyword>
<evidence type="ECO:0000259" key="16">
    <source>
        <dbReference type="PROSITE" id="PS50862"/>
    </source>
</evidence>
<gene>
    <name evidence="12" type="primary">serS</name>
    <name evidence="17" type="ORF">C8D98_2374</name>
</gene>
<reference evidence="17 18" key="1">
    <citation type="submission" date="2019-03" db="EMBL/GenBank/DDBJ databases">
        <title>Genomic Encyclopedia of Type Strains, Phase IV (KMG-IV): sequencing the most valuable type-strain genomes for metagenomic binning, comparative biology and taxonomic classification.</title>
        <authorList>
            <person name="Goeker M."/>
        </authorList>
    </citation>
    <scope>NUCLEOTIDE SEQUENCE [LARGE SCALE GENOMIC DNA]</scope>
    <source>
        <strain evidence="17 18">DSM 24984</strain>
    </source>
</reference>
<dbReference type="GO" id="GO:0016260">
    <property type="term" value="P:selenocysteine biosynthetic process"/>
    <property type="evidence" value="ECO:0007669"/>
    <property type="project" value="UniProtKB-UniRule"/>
</dbReference>
<dbReference type="OrthoDB" id="9804647at2"/>
<evidence type="ECO:0000256" key="2">
    <source>
        <dbReference type="ARBA" id="ARBA00005045"/>
    </source>
</evidence>
<evidence type="ECO:0000256" key="12">
    <source>
        <dbReference type="HAMAP-Rule" id="MF_00176"/>
    </source>
</evidence>
<keyword evidence="9 12" id="KW-0030">Aminoacyl-tRNA synthetase</keyword>
<dbReference type="Pfam" id="PF00587">
    <property type="entry name" value="tRNA-synt_2b"/>
    <property type="match status" value="1"/>
</dbReference>
<feature type="binding site" evidence="12 14">
    <location>
        <begin position="260"/>
        <end position="262"/>
    </location>
    <ligand>
        <name>ATP</name>
        <dbReference type="ChEBI" id="CHEBI:30616"/>
    </ligand>
</feature>
<dbReference type="GO" id="GO:0005737">
    <property type="term" value="C:cytoplasm"/>
    <property type="evidence" value="ECO:0007669"/>
    <property type="project" value="UniProtKB-SubCell"/>
</dbReference>
<feature type="binding site" evidence="13">
    <location>
        <position position="381"/>
    </location>
    <ligand>
        <name>L-serine</name>
        <dbReference type="ChEBI" id="CHEBI:33384"/>
    </ligand>
</feature>
<keyword evidence="4 12" id="KW-0963">Cytoplasm</keyword>
<dbReference type="NCBIfam" id="TIGR00414">
    <property type="entry name" value="serS"/>
    <property type="match status" value="1"/>
</dbReference>
<dbReference type="PRINTS" id="PR00981">
    <property type="entry name" value="TRNASYNTHSER"/>
</dbReference>
<dbReference type="Proteomes" id="UP000294614">
    <property type="component" value="Unassembled WGS sequence"/>
</dbReference>
<dbReference type="InterPro" id="IPR045864">
    <property type="entry name" value="aa-tRNA-synth_II/BPL/LPL"/>
</dbReference>
<dbReference type="PIRSF" id="PIRSF001529">
    <property type="entry name" value="Ser-tRNA-synth_IIa"/>
    <property type="match status" value="1"/>
</dbReference>
<evidence type="ECO:0000256" key="11">
    <source>
        <dbReference type="ARBA" id="ARBA00048823"/>
    </source>
</evidence>
<dbReference type="InterPro" id="IPR033729">
    <property type="entry name" value="SerRS_core"/>
</dbReference>
<evidence type="ECO:0000256" key="3">
    <source>
        <dbReference type="ARBA" id="ARBA00010728"/>
    </source>
</evidence>
<evidence type="ECO:0000256" key="4">
    <source>
        <dbReference type="ARBA" id="ARBA00022490"/>
    </source>
</evidence>
<dbReference type="RefSeq" id="WP_132874350.1">
    <property type="nucleotide sequence ID" value="NZ_SMGG01000006.1"/>
</dbReference>
<dbReference type="PANTHER" id="PTHR43697:SF1">
    <property type="entry name" value="SERINE--TRNA LIGASE"/>
    <property type="match status" value="1"/>
</dbReference>
<dbReference type="EMBL" id="SMGG01000006">
    <property type="protein sequence ID" value="TCK59440.1"/>
    <property type="molecule type" value="Genomic_DNA"/>
</dbReference>
<dbReference type="InterPro" id="IPR015866">
    <property type="entry name" value="Ser-tRNA-synth_1_N"/>
</dbReference>
<dbReference type="GO" id="GO:0004828">
    <property type="term" value="F:serine-tRNA ligase activity"/>
    <property type="evidence" value="ECO:0007669"/>
    <property type="project" value="UniProtKB-UniRule"/>
</dbReference>
<evidence type="ECO:0000256" key="6">
    <source>
        <dbReference type="ARBA" id="ARBA00022741"/>
    </source>
</evidence>
<keyword evidence="15" id="KW-0175">Coiled coil</keyword>
<feature type="domain" description="Aminoacyl-transfer RNA synthetases class-II family profile" evidence="16">
    <location>
        <begin position="171"/>
        <end position="408"/>
    </location>
</feature>
<dbReference type="SUPFAM" id="SSF55681">
    <property type="entry name" value="Class II aaRS and biotin synthetases"/>
    <property type="match status" value="1"/>
</dbReference>
<evidence type="ECO:0000256" key="13">
    <source>
        <dbReference type="PIRSR" id="PIRSR001529-1"/>
    </source>
</evidence>
<evidence type="ECO:0000256" key="15">
    <source>
        <dbReference type="SAM" id="Coils"/>
    </source>
</evidence>
<dbReference type="InterPro" id="IPR002317">
    <property type="entry name" value="Ser-tRNA-ligase_type_1"/>
</dbReference>
<comment type="similarity">
    <text evidence="3 12">Belongs to the class-II aminoacyl-tRNA synthetase family. Type-1 seryl-tRNA synthetase subfamily.</text>
</comment>
<dbReference type="InterPro" id="IPR006195">
    <property type="entry name" value="aa-tRNA-synth_II"/>
</dbReference>
<evidence type="ECO:0000256" key="9">
    <source>
        <dbReference type="ARBA" id="ARBA00023146"/>
    </source>
</evidence>
<feature type="binding site" evidence="12">
    <location>
        <position position="383"/>
    </location>
    <ligand>
        <name>L-serine</name>
        <dbReference type="ChEBI" id="CHEBI:33384"/>
    </ligand>
</feature>
<comment type="subunit">
    <text evidence="12">Homodimer. The tRNA molecule binds across the dimer.</text>
</comment>
<feature type="binding site" evidence="12 14">
    <location>
        <begin position="347"/>
        <end position="350"/>
    </location>
    <ligand>
        <name>ATP</name>
        <dbReference type="ChEBI" id="CHEBI:30616"/>
    </ligand>
</feature>
<proteinExistence type="inferred from homology"/>
<feature type="coiled-coil region" evidence="15">
    <location>
        <begin position="30"/>
        <end position="64"/>
    </location>
</feature>
<evidence type="ECO:0000256" key="8">
    <source>
        <dbReference type="ARBA" id="ARBA00022917"/>
    </source>
</evidence>
<comment type="subcellular location">
    <subcellularLocation>
        <location evidence="1 12">Cytoplasm</location>
    </subcellularLocation>
</comment>
<feature type="binding site" evidence="13">
    <location>
        <position position="260"/>
    </location>
    <ligand>
        <name>L-serine</name>
        <dbReference type="ChEBI" id="CHEBI:33384"/>
    </ligand>
</feature>
<evidence type="ECO:0000256" key="7">
    <source>
        <dbReference type="ARBA" id="ARBA00022840"/>
    </source>
</evidence>
<keyword evidence="8 12" id="KW-0648">Protein biosynthesis</keyword>
<evidence type="ECO:0000256" key="14">
    <source>
        <dbReference type="PIRSR" id="PIRSR001529-2"/>
    </source>
</evidence>
<dbReference type="GO" id="GO:0006434">
    <property type="term" value="P:seryl-tRNA aminoacylation"/>
    <property type="evidence" value="ECO:0007669"/>
    <property type="project" value="UniProtKB-UniRule"/>
</dbReference>
<keyword evidence="18" id="KW-1185">Reference proteome</keyword>
<dbReference type="GO" id="GO:0005524">
    <property type="term" value="F:ATP binding"/>
    <property type="evidence" value="ECO:0007669"/>
    <property type="project" value="UniProtKB-UniRule"/>
</dbReference>
<dbReference type="Gene3D" id="1.10.287.40">
    <property type="entry name" value="Serine-tRNA synthetase, tRNA binding domain"/>
    <property type="match status" value="1"/>
</dbReference>
<dbReference type="EC" id="6.1.1.11" evidence="12"/>
<comment type="catalytic activity">
    <reaction evidence="11 12">
        <text>tRNA(Ser) + L-serine + ATP = L-seryl-tRNA(Ser) + AMP + diphosphate + H(+)</text>
        <dbReference type="Rhea" id="RHEA:12292"/>
        <dbReference type="Rhea" id="RHEA-COMP:9669"/>
        <dbReference type="Rhea" id="RHEA-COMP:9703"/>
        <dbReference type="ChEBI" id="CHEBI:15378"/>
        <dbReference type="ChEBI" id="CHEBI:30616"/>
        <dbReference type="ChEBI" id="CHEBI:33019"/>
        <dbReference type="ChEBI" id="CHEBI:33384"/>
        <dbReference type="ChEBI" id="CHEBI:78442"/>
        <dbReference type="ChEBI" id="CHEBI:78533"/>
        <dbReference type="ChEBI" id="CHEBI:456215"/>
        <dbReference type="EC" id="6.1.1.11"/>
    </reaction>
</comment>
<feature type="binding site" evidence="13">
    <location>
        <position position="229"/>
    </location>
    <ligand>
        <name>L-serine</name>
        <dbReference type="ChEBI" id="CHEBI:33384"/>
    </ligand>
</feature>
<dbReference type="InterPro" id="IPR002314">
    <property type="entry name" value="aa-tRNA-synt_IIb"/>
</dbReference>
<dbReference type="Pfam" id="PF02403">
    <property type="entry name" value="Seryl_tRNA_N"/>
    <property type="match status" value="1"/>
</dbReference>
<dbReference type="CDD" id="cd00770">
    <property type="entry name" value="SerRS_core"/>
    <property type="match status" value="1"/>
</dbReference>
<evidence type="ECO:0000256" key="5">
    <source>
        <dbReference type="ARBA" id="ARBA00022598"/>
    </source>
</evidence>
<name>A0A4R1K643_9BACT</name>
<evidence type="ECO:0000256" key="10">
    <source>
        <dbReference type="ARBA" id="ARBA00047929"/>
    </source>
</evidence>
<feature type="binding site" evidence="12">
    <location>
        <begin position="229"/>
        <end position="231"/>
    </location>
    <ligand>
        <name>L-serine</name>
        <dbReference type="ChEBI" id="CHEBI:33384"/>
    </ligand>
</feature>
<comment type="domain">
    <text evidence="12">Consists of two distinct domains, a catalytic core and a N-terminal extension that is involved in tRNA binding.</text>
</comment>
<sequence>MLDVKYIIANLETARKKTADRGAQFDFDALLALDSERKKLQAKNDELKNERNTVSKEIGRIRKEGGDISAIQEKMRLAGDEIDANDRTLGEIQAKMEEMLLNLPNLVKDEVPVGKDETENVIFRTWGEPRQLSFEPKAHWDIAENLKMLDFERGTKIAKSRFTAYMGMGAKLERALINFMLDTHTERGYREVLAPYLVNADSMRGTGQLPKFEEELFKCERDGLYLIPTAEVSVTNLYSGEILSENELPIRHCSYSACFRREAGSHGKDVRGLIRQHQFNKVELVKITAPEDSEAELAELLDSAENILRLLKLPYRVMTLCSGDIGFSSAKTFDIEVWLPSVSTYREISSCSTFTDYQARRASIRLRRKDGKKVEFAHTINGSGLAVGRTLVAVLENYQNEDGSITVPEVLRPYLNGLEVIKA</sequence>
<comment type="catalytic activity">
    <reaction evidence="10 12">
        <text>tRNA(Sec) + L-serine + ATP = L-seryl-tRNA(Sec) + AMP + diphosphate + H(+)</text>
        <dbReference type="Rhea" id="RHEA:42580"/>
        <dbReference type="Rhea" id="RHEA-COMP:9742"/>
        <dbReference type="Rhea" id="RHEA-COMP:10128"/>
        <dbReference type="ChEBI" id="CHEBI:15378"/>
        <dbReference type="ChEBI" id="CHEBI:30616"/>
        <dbReference type="ChEBI" id="CHEBI:33019"/>
        <dbReference type="ChEBI" id="CHEBI:33384"/>
        <dbReference type="ChEBI" id="CHEBI:78442"/>
        <dbReference type="ChEBI" id="CHEBI:78533"/>
        <dbReference type="ChEBI" id="CHEBI:456215"/>
        <dbReference type="EC" id="6.1.1.11"/>
    </reaction>
</comment>
<comment type="caution">
    <text evidence="17">The sequence shown here is derived from an EMBL/GenBank/DDBJ whole genome shotgun (WGS) entry which is preliminary data.</text>
</comment>
<dbReference type="UniPathway" id="UPA00906">
    <property type="reaction ID" value="UER00895"/>
</dbReference>
<evidence type="ECO:0000313" key="17">
    <source>
        <dbReference type="EMBL" id="TCK59440.1"/>
    </source>
</evidence>